<dbReference type="Pfam" id="PF08676">
    <property type="entry name" value="MutL_C"/>
    <property type="match status" value="1"/>
</dbReference>
<dbReference type="SMART" id="SM00853">
    <property type="entry name" value="MutL_C"/>
    <property type="match status" value="1"/>
</dbReference>
<dbReference type="OrthoDB" id="10263226at2759"/>
<dbReference type="GO" id="GO:0006298">
    <property type="term" value="P:mismatch repair"/>
    <property type="evidence" value="ECO:0007669"/>
    <property type="project" value="InterPro"/>
</dbReference>
<protein>
    <submittedName>
        <fullName evidence="2">DNA mismatch repair</fullName>
    </submittedName>
</protein>
<evidence type="ECO:0000313" key="3">
    <source>
        <dbReference type="Proteomes" id="UP000282876"/>
    </source>
</evidence>
<keyword evidence="3" id="KW-1185">Reference proteome</keyword>
<organism evidence="2 3">
    <name type="scientific">Tubulinosema ratisbonensis</name>
    <dbReference type="NCBI Taxonomy" id="291195"/>
    <lineage>
        <taxon>Eukaryota</taxon>
        <taxon>Fungi</taxon>
        <taxon>Fungi incertae sedis</taxon>
        <taxon>Microsporidia</taxon>
        <taxon>Tubulinosematoidea</taxon>
        <taxon>Tubulinosematidae</taxon>
        <taxon>Tubulinosema</taxon>
    </lineage>
</organism>
<dbReference type="GO" id="GO:0005524">
    <property type="term" value="F:ATP binding"/>
    <property type="evidence" value="ECO:0007669"/>
    <property type="project" value="InterPro"/>
</dbReference>
<dbReference type="SUPFAM" id="SSF118116">
    <property type="entry name" value="DNA mismatch repair protein MutL"/>
    <property type="match status" value="1"/>
</dbReference>
<proteinExistence type="predicted"/>
<gene>
    <name evidence="2" type="ORF">TUBRATIS_11960</name>
</gene>
<dbReference type="InterPro" id="IPR042121">
    <property type="entry name" value="MutL_C_regsub"/>
</dbReference>
<dbReference type="Gene3D" id="3.30.1540.20">
    <property type="entry name" value="MutL, C-terminal domain, dimerisation subdomain"/>
    <property type="match status" value="1"/>
</dbReference>
<dbReference type="PANTHER" id="PTHR10073">
    <property type="entry name" value="DNA MISMATCH REPAIR PROTEIN MLH, PMS, MUTL"/>
    <property type="match status" value="1"/>
</dbReference>
<dbReference type="Gene3D" id="3.30.1370.100">
    <property type="entry name" value="MutL, C-terminal domain, regulatory subdomain"/>
    <property type="match status" value="1"/>
</dbReference>
<feature type="domain" description="MutL C-terminal dimerisation" evidence="1">
    <location>
        <begin position="3"/>
        <end position="135"/>
    </location>
</feature>
<dbReference type="STRING" id="291195.A0A437AMA3"/>
<dbReference type="EMBL" id="RCSS01000252">
    <property type="protein sequence ID" value="RVD92302.1"/>
    <property type="molecule type" value="Genomic_DNA"/>
</dbReference>
<dbReference type="GO" id="GO:0032389">
    <property type="term" value="C:MutLalpha complex"/>
    <property type="evidence" value="ECO:0007669"/>
    <property type="project" value="TreeGrafter"/>
</dbReference>
<comment type="caution">
    <text evidence="2">The sequence shown here is derived from an EMBL/GenBank/DDBJ whole genome shotgun (WGS) entry which is preliminary data.</text>
</comment>
<dbReference type="InterPro" id="IPR038973">
    <property type="entry name" value="MutL/Mlh/Pms-like"/>
</dbReference>
<name>A0A437AMA3_9MICR</name>
<accession>A0A437AMA3</accession>
<dbReference type="InterPro" id="IPR014790">
    <property type="entry name" value="MutL_C"/>
</dbReference>
<dbReference type="InterPro" id="IPR042120">
    <property type="entry name" value="MutL_C_dimsub"/>
</dbReference>
<dbReference type="GO" id="GO:0140664">
    <property type="term" value="F:ATP-dependent DNA damage sensor activity"/>
    <property type="evidence" value="ECO:0007669"/>
    <property type="project" value="InterPro"/>
</dbReference>
<dbReference type="Proteomes" id="UP000282876">
    <property type="component" value="Unassembled WGS sequence"/>
</dbReference>
<reference evidence="2 3" key="1">
    <citation type="submission" date="2018-10" db="EMBL/GenBank/DDBJ databases">
        <title>Draft genome sequence of the microsporidian Tubulinosema ratisbonensis.</title>
        <authorList>
            <person name="Polonais V."/>
            <person name="Peyretaillade E."/>
            <person name="Niehus S."/>
            <person name="Wawrzyniak I."/>
            <person name="Franchet A."/>
            <person name="Gaspin C."/>
            <person name="Reichstadt M."/>
            <person name="Belser C."/>
            <person name="Labadie K."/>
            <person name="Delbac F."/>
            <person name="Ferrandon D."/>
        </authorList>
    </citation>
    <scope>NUCLEOTIDE SEQUENCE [LARGE SCALE GENOMIC DNA]</scope>
    <source>
        <strain evidence="2 3">Franzen</strain>
    </source>
</reference>
<dbReference type="PANTHER" id="PTHR10073:SF52">
    <property type="entry name" value="MISMATCH REPAIR ENDONUCLEASE PMS2"/>
    <property type="match status" value="1"/>
</dbReference>
<dbReference type="InterPro" id="IPR037198">
    <property type="entry name" value="MutL_C_sf"/>
</dbReference>
<dbReference type="GO" id="GO:0016887">
    <property type="term" value="F:ATP hydrolysis activity"/>
    <property type="evidence" value="ECO:0007669"/>
    <property type="project" value="InterPro"/>
</dbReference>
<evidence type="ECO:0000259" key="1">
    <source>
        <dbReference type="SMART" id="SM00853"/>
    </source>
</evidence>
<sequence>MKIIGQFNQGFILCSFLNHRIIIDQHAADEIKNYEKLKKELNLKKQYLIQPIEIKLDELDLLIINDNLELFDKNGYVVKNNKLITLPVYKGIDFLYKDFVDFVEDVKNGLELSNKLNEIIKSKACRMSIMIGQKLSHKEMSSVVYDLSLLDKPWWCPHGRPVCRVL</sequence>
<dbReference type="VEuPathDB" id="MicrosporidiaDB:TUBRATIS_11960"/>
<dbReference type="AlphaFoldDB" id="A0A437AMA3"/>
<evidence type="ECO:0000313" key="2">
    <source>
        <dbReference type="EMBL" id="RVD92302.1"/>
    </source>
</evidence>